<dbReference type="Proteomes" id="UP000271678">
    <property type="component" value="Unassembled WGS sequence"/>
</dbReference>
<proteinExistence type="inferred from homology"/>
<evidence type="ECO:0000313" key="5">
    <source>
        <dbReference type="Proteomes" id="UP000271678"/>
    </source>
</evidence>
<feature type="region of interest" description="Disordered" evidence="2">
    <location>
        <begin position="1"/>
        <end position="23"/>
    </location>
</feature>
<dbReference type="PANTHER" id="PTHR46268:SF6">
    <property type="entry name" value="UNIVERSAL STRESS PROTEIN UP12"/>
    <property type="match status" value="1"/>
</dbReference>
<accession>A0A3M9M9K8</accession>
<evidence type="ECO:0000256" key="2">
    <source>
        <dbReference type="SAM" id="MobiDB-lite"/>
    </source>
</evidence>
<dbReference type="Pfam" id="PF00582">
    <property type="entry name" value="Usp"/>
    <property type="match status" value="2"/>
</dbReference>
<feature type="domain" description="UspA" evidence="3">
    <location>
        <begin position="32"/>
        <end position="165"/>
    </location>
</feature>
<dbReference type="EMBL" id="RJJQ01000008">
    <property type="protein sequence ID" value="RNI22176.1"/>
    <property type="molecule type" value="Genomic_DNA"/>
</dbReference>
<dbReference type="PANTHER" id="PTHR46268">
    <property type="entry name" value="STRESS RESPONSE PROTEIN NHAX"/>
    <property type="match status" value="1"/>
</dbReference>
<comment type="similarity">
    <text evidence="1">Belongs to the universal stress protein A family.</text>
</comment>
<sequence>MRGRVPQGHPAGRHQPAQPGLHEGQAVTSPATVVVAYDGSEDSGNAVRWAAQEAGRRSAPLRVVSVIPPVTFVALPYPDSLNEGVPQEAEKLAQEGAAAAREYGATDVSAAGFMGEPAAILVDQSGSAGLLVTGSRGHRPLASALIGSVAYAVSAHAACPVVVVRGDLGPDAGEGPVVVGYDGSEIATRAVDFAADQAARAGRELRIVTVWFDTTEAAAALTTVTDLRTQLTADAAHVARLAGQRALQRHPQLVVSEVACEGLAAREMLAQAHDASLLVTGTRGHGGFAGLLLGSVSHAVLGGARCPIAVVR</sequence>
<evidence type="ECO:0000259" key="3">
    <source>
        <dbReference type="Pfam" id="PF00582"/>
    </source>
</evidence>
<dbReference type="InterPro" id="IPR014729">
    <property type="entry name" value="Rossmann-like_a/b/a_fold"/>
</dbReference>
<protein>
    <submittedName>
        <fullName evidence="4">Universal stress protein</fullName>
    </submittedName>
</protein>
<evidence type="ECO:0000256" key="1">
    <source>
        <dbReference type="ARBA" id="ARBA00008791"/>
    </source>
</evidence>
<dbReference type="CDD" id="cd00293">
    <property type="entry name" value="USP-like"/>
    <property type="match status" value="1"/>
</dbReference>
<dbReference type="SUPFAM" id="SSF52402">
    <property type="entry name" value="Adenine nucleotide alpha hydrolases-like"/>
    <property type="match status" value="2"/>
</dbReference>
<evidence type="ECO:0000313" key="4">
    <source>
        <dbReference type="EMBL" id="RNI22176.1"/>
    </source>
</evidence>
<feature type="domain" description="UspA" evidence="3">
    <location>
        <begin position="176"/>
        <end position="312"/>
    </location>
</feature>
<dbReference type="Gene3D" id="3.40.50.620">
    <property type="entry name" value="HUPs"/>
    <property type="match status" value="2"/>
</dbReference>
<dbReference type="PRINTS" id="PR01438">
    <property type="entry name" value="UNVRSLSTRESS"/>
</dbReference>
<dbReference type="AlphaFoldDB" id="A0A3M9M9K8"/>
<name>A0A3M9M9K8_9MICO</name>
<dbReference type="InterPro" id="IPR006015">
    <property type="entry name" value="Universal_stress_UspA"/>
</dbReference>
<organism evidence="4 5">
    <name type="scientific">Flexivirga caeni</name>
    <dbReference type="NCBI Taxonomy" id="2294115"/>
    <lineage>
        <taxon>Bacteria</taxon>
        <taxon>Bacillati</taxon>
        <taxon>Actinomycetota</taxon>
        <taxon>Actinomycetes</taxon>
        <taxon>Micrococcales</taxon>
        <taxon>Dermacoccaceae</taxon>
        <taxon>Flexivirga</taxon>
    </lineage>
</organism>
<comment type="caution">
    <text evidence="4">The sequence shown here is derived from an EMBL/GenBank/DDBJ whole genome shotgun (WGS) entry which is preliminary data.</text>
</comment>
<dbReference type="InterPro" id="IPR006016">
    <property type="entry name" value="UspA"/>
</dbReference>
<gene>
    <name evidence="4" type="ORF">EFY87_09355</name>
</gene>
<reference evidence="4 5" key="1">
    <citation type="submission" date="2018-11" db="EMBL/GenBank/DDBJ databases">
        <title>Draft genome of Simplicispira Flexivirga sp. BO-16.</title>
        <authorList>
            <person name="Im W.T."/>
        </authorList>
    </citation>
    <scope>NUCLEOTIDE SEQUENCE [LARGE SCALE GENOMIC DNA]</scope>
    <source>
        <strain evidence="4 5">BO-16</strain>
    </source>
</reference>
<keyword evidence="5" id="KW-1185">Reference proteome</keyword>